<dbReference type="Gene3D" id="1.25.40.20">
    <property type="entry name" value="Ankyrin repeat-containing domain"/>
    <property type="match status" value="1"/>
</dbReference>
<accession>A0A1J4KW12</accession>
<keyword evidence="3" id="KW-1185">Reference proteome</keyword>
<dbReference type="GeneID" id="94825630"/>
<reference evidence="2" key="1">
    <citation type="submission" date="2016-10" db="EMBL/GenBank/DDBJ databases">
        <authorList>
            <person name="Benchimol M."/>
            <person name="Almeida L.G."/>
            <person name="Vasconcelos A.T."/>
            <person name="Perreira-Neves A."/>
            <person name="Rosa I.A."/>
            <person name="Tasca T."/>
            <person name="Bogo M.R."/>
            <person name="de Souza W."/>
        </authorList>
    </citation>
    <scope>NUCLEOTIDE SEQUENCE [LARGE SCALE GENOMIC DNA]</scope>
    <source>
        <strain evidence="2">K</strain>
    </source>
</reference>
<dbReference type="InterPro" id="IPR036770">
    <property type="entry name" value="Ankyrin_rpt-contain_sf"/>
</dbReference>
<dbReference type="AlphaFoldDB" id="A0A1J4KW12"/>
<dbReference type="Pfam" id="PF11929">
    <property type="entry name" value="DUF3447"/>
    <property type="match status" value="1"/>
</dbReference>
<dbReference type="RefSeq" id="XP_068368641.1">
    <property type="nucleotide sequence ID" value="XM_068490926.1"/>
</dbReference>
<dbReference type="SUPFAM" id="SSF48403">
    <property type="entry name" value="Ankyrin repeat"/>
    <property type="match status" value="1"/>
</dbReference>
<sequence>MKRVGKIKLYSISITLKLTGTISSKFCLKFWHHNYFREMENFIRDGKKLMADFLIIEKELCSITKESSDNLILFAKNLIENYSLHIFKNAFVQICSYQPYRKIPLFYDLLKSMNINLKQDYDFLSDLYFLKREHKEIYKFCYINYFQTMTSKPPDFSLIQKMIIDDNLDSYQNLIAANEKLKDQEIAVQYLGFNFSHLDPCKIRHITFAAICGSLKIFKFLSITDKMGEFEGYAAIIGGSPEIIRICEQKCIRFNNHQMWKSYFSLAIIFHHHHLVKWIYESNNQNIIEFDLFLSLCMSHYNYKSFFFLLKQAQRNILSNLPRCTSFAIMLNNLPYFHLFHHWNIAAFKQIEKLRFFEPLLTNAYRFNFIKLVFFILDFEFVGSINGVGKDSHTLLTLAAENNDETLVQILLKREDVNVNYQAQDFETALHIACRKGYTSIAKILLKDERIDKSLLCYGLSTAEEVAAQNMHNDILQLFQENK</sequence>
<comment type="caution">
    <text evidence="2">The sequence shown here is derived from an EMBL/GenBank/DDBJ whole genome shotgun (WGS) entry which is preliminary data.</text>
</comment>
<dbReference type="OrthoDB" id="20872at2759"/>
<dbReference type="InterPro" id="IPR002110">
    <property type="entry name" value="Ankyrin_rpt"/>
</dbReference>
<organism evidence="2 3">
    <name type="scientific">Tritrichomonas foetus</name>
    <dbReference type="NCBI Taxonomy" id="1144522"/>
    <lineage>
        <taxon>Eukaryota</taxon>
        <taxon>Metamonada</taxon>
        <taxon>Parabasalia</taxon>
        <taxon>Tritrichomonadida</taxon>
        <taxon>Tritrichomonadidae</taxon>
        <taxon>Tritrichomonas</taxon>
    </lineage>
</organism>
<gene>
    <name evidence="2" type="ORF">TRFO_02822</name>
</gene>
<dbReference type="PANTHER" id="PTHR24159:SF5">
    <property type="entry name" value="ANK_REP_REGION DOMAIN-CONTAINING PROTEIN"/>
    <property type="match status" value="1"/>
</dbReference>
<proteinExistence type="predicted"/>
<dbReference type="Pfam" id="PF12796">
    <property type="entry name" value="Ank_2"/>
    <property type="match status" value="1"/>
</dbReference>
<feature type="domain" description="DUF3447" evidence="1">
    <location>
        <begin position="234"/>
        <end position="308"/>
    </location>
</feature>
<dbReference type="Proteomes" id="UP000179807">
    <property type="component" value="Unassembled WGS sequence"/>
</dbReference>
<name>A0A1J4KW12_9EUKA</name>
<dbReference type="PANTHER" id="PTHR24159">
    <property type="match status" value="1"/>
</dbReference>
<dbReference type="EMBL" id="MLAK01000217">
    <property type="protein sequence ID" value="OHT15505.1"/>
    <property type="molecule type" value="Genomic_DNA"/>
</dbReference>
<evidence type="ECO:0000313" key="2">
    <source>
        <dbReference type="EMBL" id="OHT15505.1"/>
    </source>
</evidence>
<dbReference type="InterPro" id="IPR020683">
    <property type="entry name" value="DUF3447"/>
</dbReference>
<evidence type="ECO:0000313" key="3">
    <source>
        <dbReference type="Proteomes" id="UP000179807"/>
    </source>
</evidence>
<evidence type="ECO:0000259" key="1">
    <source>
        <dbReference type="Pfam" id="PF11929"/>
    </source>
</evidence>
<dbReference type="SMART" id="SM00248">
    <property type="entry name" value="ANK"/>
    <property type="match status" value="2"/>
</dbReference>
<protein>
    <recommendedName>
        <fullName evidence="1">DUF3447 domain-containing protein</fullName>
    </recommendedName>
</protein>
<dbReference type="VEuPathDB" id="TrichDB:TRFO_02822"/>